<organism evidence="2 3">
    <name type="scientific">Petrolisthes manimaculis</name>
    <dbReference type="NCBI Taxonomy" id="1843537"/>
    <lineage>
        <taxon>Eukaryota</taxon>
        <taxon>Metazoa</taxon>
        <taxon>Ecdysozoa</taxon>
        <taxon>Arthropoda</taxon>
        <taxon>Crustacea</taxon>
        <taxon>Multicrustacea</taxon>
        <taxon>Malacostraca</taxon>
        <taxon>Eumalacostraca</taxon>
        <taxon>Eucarida</taxon>
        <taxon>Decapoda</taxon>
        <taxon>Pleocyemata</taxon>
        <taxon>Anomura</taxon>
        <taxon>Galatheoidea</taxon>
        <taxon>Porcellanidae</taxon>
        <taxon>Petrolisthes</taxon>
    </lineage>
</organism>
<evidence type="ECO:0000313" key="3">
    <source>
        <dbReference type="Proteomes" id="UP001292094"/>
    </source>
</evidence>
<dbReference type="Proteomes" id="UP001292094">
    <property type="component" value="Unassembled WGS sequence"/>
</dbReference>
<protein>
    <submittedName>
        <fullName evidence="2">Uncharacterized protein</fullName>
    </submittedName>
</protein>
<feature type="region of interest" description="Disordered" evidence="1">
    <location>
        <begin position="45"/>
        <end position="66"/>
    </location>
</feature>
<feature type="compositionally biased region" description="Low complexity" evidence="1">
    <location>
        <begin position="45"/>
        <end position="59"/>
    </location>
</feature>
<proteinExistence type="predicted"/>
<evidence type="ECO:0000256" key="1">
    <source>
        <dbReference type="SAM" id="MobiDB-lite"/>
    </source>
</evidence>
<sequence length="66" mass="7626">MAKMCLDVATLCLGHMGDDRGAMKEPQLDSCGAWGCLDLEEQQQQQQQHKNLHQQQQQLCEERRKK</sequence>
<accession>A0AAE1UB17</accession>
<evidence type="ECO:0000313" key="2">
    <source>
        <dbReference type="EMBL" id="KAK4312139.1"/>
    </source>
</evidence>
<gene>
    <name evidence="2" type="ORF">Pmani_016432</name>
</gene>
<dbReference type="AlphaFoldDB" id="A0AAE1UB17"/>
<comment type="caution">
    <text evidence="2">The sequence shown here is derived from an EMBL/GenBank/DDBJ whole genome shotgun (WGS) entry which is preliminary data.</text>
</comment>
<keyword evidence="3" id="KW-1185">Reference proteome</keyword>
<name>A0AAE1UB17_9EUCA</name>
<reference evidence="2" key="1">
    <citation type="submission" date="2023-11" db="EMBL/GenBank/DDBJ databases">
        <title>Genome assemblies of two species of porcelain crab, Petrolisthes cinctipes and Petrolisthes manimaculis (Anomura: Porcellanidae).</title>
        <authorList>
            <person name="Angst P."/>
        </authorList>
    </citation>
    <scope>NUCLEOTIDE SEQUENCE</scope>
    <source>
        <strain evidence="2">PB745_02</strain>
        <tissue evidence="2">Gill</tissue>
    </source>
</reference>
<dbReference type="EMBL" id="JAWZYT010001440">
    <property type="protein sequence ID" value="KAK4312139.1"/>
    <property type="molecule type" value="Genomic_DNA"/>
</dbReference>